<keyword evidence="3" id="KW-1185">Reference proteome</keyword>
<dbReference type="EMBL" id="JAAOMP010000138">
    <property type="protein sequence ID" value="MBU2761053.1"/>
    <property type="molecule type" value="Genomic_DNA"/>
</dbReference>
<keyword evidence="2" id="KW-0378">Hydrolase</keyword>
<evidence type="ECO:0000313" key="2">
    <source>
        <dbReference type="EMBL" id="MBU2761053.1"/>
    </source>
</evidence>
<keyword evidence="1" id="KW-0812">Transmembrane</keyword>
<dbReference type="RefSeq" id="WP_215884595.1">
    <property type="nucleotide sequence ID" value="NZ_JAAOMP010000138.1"/>
</dbReference>
<dbReference type="GO" id="GO:0016787">
    <property type="term" value="F:hydrolase activity"/>
    <property type="evidence" value="ECO:0007669"/>
    <property type="project" value="UniProtKB-KW"/>
</dbReference>
<feature type="non-terminal residue" evidence="2">
    <location>
        <position position="146"/>
    </location>
</feature>
<dbReference type="InterPro" id="IPR007404">
    <property type="entry name" value="YdjM-like"/>
</dbReference>
<reference evidence="2 3" key="1">
    <citation type="journal article" date="2021" name="ISME J.">
        <title>Genomic evolution of the class Acidithiobacillia: deep-branching Proteobacteria living in extreme acidic conditions.</title>
        <authorList>
            <person name="Moya-Beltran A."/>
            <person name="Beard S."/>
            <person name="Rojas-Villalobos C."/>
            <person name="Issotta F."/>
            <person name="Gallardo Y."/>
            <person name="Ulloa R."/>
            <person name="Giaveno A."/>
            <person name="Degli Esposti M."/>
            <person name="Johnson D.B."/>
            <person name="Quatrini R."/>
        </authorList>
    </citation>
    <scope>NUCLEOTIDE SEQUENCE [LARGE SCALE GENOMIC DNA]</scope>
    <source>
        <strain evidence="2 3">RW2</strain>
    </source>
</reference>
<comment type="caution">
    <text evidence="2">The sequence shown here is derived from an EMBL/GenBank/DDBJ whole genome shotgun (WGS) entry which is preliminary data.</text>
</comment>
<dbReference type="Pfam" id="PF04307">
    <property type="entry name" value="YdjM"/>
    <property type="match status" value="1"/>
</dbReference>
<protein>
    <submittedName>
        <fullName evidence="2">Metal-dependent hydrolase</fullName>
    </submittedName>
</protein>
<name>A0ABS6A121_9PROT</name>
<feature type="transmembrane region" description="Helical" evidence="1">
    <location>
        <begin position="96"/>
        <end position="116"/>
    </location>
</feature>
<organism evidence="2 3">
    <name type="scientific">Acidithiobacillus sulfurivorans</name>
    <dbReference type="NCBI Taxonomy" id="1958756"/>
    <lineage>
        <taxon>Bacteria</taxon>
        <taxon>Pseudomonadati</taxon>
        <taxon>Pseudomonadota</taxon>
        <taxon>Acidithiobacillia</taxon>
        <taxon>Acidithiobacillales</taxon>
        <taxon>Acidithiobacillaceae</taxon>
        <taxon>Acidithiobacillus</taxon>
    </lineage>
</organism>
<feature type="transmembrane region" description="Helical" evidence="1">
    <location>
        <begin position="71"/>
        <end position="90"/>
    </location>
</feature>
<evidence type="ECO:0000256" key="1">
    <source>
        <dbReference type="SAM" id="Phobius"/>
    </source>
</evidence>
<keyword evidence="1" id="KW-1133">Transmembrane helix</keyword>
<proteinExistence type="predicted"/>
<accession>A0ABS6A121</accession>
<gene>
    <name evidence="2" type="ORF">HAP95_12995</name>
</gene>
<keyword evidence="1" id="KW-0472">Membrane</keyword>
<sequence length="146" mass="16102">MGCTGHRLTGVAAGCLAASALWRSESSLSLVAILAGYFGGTAPDWLEIAHAEYSQKYHRWMRRSVIPHRTITHWWLVWAVATAALVTWAFPAGNAWSLFRVAAFGFLAGAWMHLLMDLPNPAGIPMLSPFAKSRFGLGWWKSESTL</sequence>
<dbReference type="Proteomes" id="UP000755654">
    <property type="component" value="Unassembled WGS sequence"/>
</dbReference>
<evidence type="ECO:0000313" key="3">
    <source>
        <dbReference type="Proteomes" id="UP000755654"/>
    </source>
</evidence>